<feature type="non-terminal residue" evidence="1">
    <location>
        <position position="183"/>
    </location>
</feature>
<sequence>MHYLPRYTLFCLLALLGACTGSTGDGDRPDSNSTDTTSRFTLGGTLSGISNASIQLSTNGITLTTSTNGAFSFPANFINGSNYNVTLVPPLNHNCTISNGTGTINGADISSINVTCVLNSSSISGNVSSTVLIVVDNDINDPGAKTNVSNNLTTSAQVINNLSTVQGFVSAVGTGRAGDRFTN</sequence>
<organism evidence="1">
    <name type="scientific">hydrothermal vent metagenome</name>
    <dbReference type="NCBI Taxonomy" id="652676"/>
    <lineage>
        <taxon>unclassified sequences</taxon>
        <taxon>metagenomes</taxon>
        <taxon>ecological metagenomes</taxon>
    </lineage>
</organism>
<proteinExistence type="predicted"/>
<dbReference type="EMBL" id="UOFJ01000499">
    <property type="protein sequence ID" value="VAW70157.1"/>
    <property type="molecule type" value="Genomic_DNA"/>
</dbReference>
<protein>
    <submittedName>
        <fullName evidence="1">Uncharacterized protein</fullName>
    </submittedName>
</protein>
<dbReference type="PROSITE" id="PS51257">
    <property type="entry name" value="PROKAR_LIPOPROTEIN"/>
    <property type="match status" value="1"/>
</dbReference>
<dbReference type="AlphaFoldDB" id="A0A3B0Y3L4"/>
<gene>
    <name evidence="1" type="ORF">MNBD_GAMMA10-2605</name>
</gene>
<name>A0A3B0Y3L4_9ZZZZ</name>
<evidence type="ECO:0000313" key="1">
    <source>
        <dbReference type="EMBL" id="VAW70157.1"/>
    </source>
</evidence>
<reference evidence="1" key="1">
    <citation type="submission" date="2018-06" db="EMBL/GenBank/DDBJ databases">
        <authorList>
            <person name="Zhirakovskaya E."/>
        </authorList>
    </citation>
    <scope>NUCLEOTIDE SEQUENCE</scope>
</reference>
<accession>A0A3B0Y3L4</accession>